<proteinExistence type="predicted"/>
<organism evidence="2 3">
    <name type="scientific">Ornithinicoccus hortensis</name>
    <dbReference type="NCBI Taxonomy" id="82346"/>
    <lineage>
        <taxon>Bacteria</taxon>
        <taxon>Bacillati</taxon>
        <taxon>Actinomycetota</taxon>
        <taxon>Actinomycetes</taxon>
        <taxon>Micrococcales</taxon>
        <taxon>Intrasporangiaceae</taxon>
        <taxon>Ornithinicoccus</taxon>
    </lineage>
</organism>
<evidence type="ECO:0000313" key="3">
    <source>
        <dbReference type="Proteomes" id="UP000319516"/>
    </source>
</evidence>
<dbReference type="InterPro" id="IPR043519">
    <property type="entry name" value="NT_sf"/>
</dbReference>
<dbReference type="RefSeq" id="WP_170230671.1">
    <property type="nucleotide sequence ID" value="NZ_BAAAIK010000007.1"/>
</dbReference>
<dbReference type="Gene3D" id="3.30.460.40">
    <property type="match status" value="1"/>
</dbReference>
<dbReference type="InterPro" id="IPR019646">
    <property type="entry name" value="Aminoglyc_AdlTrfase"/>
</dbReference>
<keyword evidence="3" id="KW-1185">Reference proteome</keyword>
<evidence type="ECO:0008006" key="4">
    <source>
        <dbReference type="Google" id="ProtNLM"/>
    </source>
</evidence>
<feature type="region of interest" description="Disordered" evidence="1">
    <location>
        <begin position="198"/>
        <end position="222"/>
    </location>
</feature>
<dbReference type="Proteomes" id="UP000319516">
    <property type="component" value="Unassembled WGS sequence"/>
</dbReference>
<sequence>MDTAYGPWESLSLEAAVDTFREMPTRWWITGGHALELYAGRSWREHGDIDVALLRRDCPTVLPLLERATGWTAWLAASGVLSRYAGQQLDVRRHENNVWMRRGEHGPWVVDVTVSHGTDEAWVYRRDDAFVLPWDVAVLTSEEGIPYLAPGLQLLYKSARPRAKDHQDAREVIPSLDPAAAEPLRARLPADHPWRSLLRPPVDDGPTGWPGGPPWGSGRSLR</sequence>
<dbReference type="Pfam" id="PF10706">
    <property type="entry name" value="Aminoglyc_resit"/>
    <property type="match status" value="1"/>
</dbReference>
<name>A0A542YSH6_9MICO</name>
<dbReference type="SUPFAM" id="SSF81301">
    <property type="entry name" value="Nucleotidyltransferase"/>
    <property type="match status" value="1"/>
</dbReference>
<accession>A0A542YSH6</accession>
<dbReference type="EMBL" id="VFOP01000001">
    <property type="protein sequence ID" value="TQL51030.1"/>
    <property type="molecule type" value="Genomic_DNA"/>
</dbReference>
<gene>
    <name evidence="2" type="ORF">FB467_2163</name>
</gene>
<comment type="caution">
    <text evidence="2">The sequence shown here is derived from an EMBL/GenBank/DDBJ whole genome shotgun (WGS) entry which is preliminary data.</text>
</comment>
<dbReference type="AlphaFoldDB" id="A0A542YSH6"/>
<reference evidence="2 3" key="1">
    <citation type="submission" date="2019-06" db="EMBL/GenBank/DDBJ databases">
        <title>Sequencing the genomes of 1000 actinobacteria strains.</title>
        <authorList>
            <person name="Klenk H.-P."/>
        </authorList>
    </citation>
    <scope>NUCLEOTIDE SEQUENCE [LARGE SCALE GENOMIC DNA]</scope>
    <source>
        <strain evidence="2 3">DSM 12335</strain>
    </source>
</reference>
<evidence type="ECO:0000256" key="1">
    <source>
        <dbReference type="SAM" id="MobiDB-lite"/>
    </source>
</evidence>
<evidence type="ECO:0000313" key="2">
    <source>
        <dbReference type="EMBL" id="TQL51030.1"/>
    </source>
</evidence>
<protein>
    <recommendedName>
        <fullName evidence="4">Aminoglycoside-2''-adenylyltransferase</fullName>
    </recommendedName>
</protein>